<evidence type="ECO:0000256" key="5">
    <source>
        <dbReference type="ARBA" id="ARBA00022679"/>
    </source>
</evidence>
<evidence type="ECO:0000256" key="3">
    <source>
        <dbReference type="ARBA" id="ARBA00008695"/>
    </source>
</evidence>
<feature type="transmembrane region" description="Helical" evidence="11">
    <location>
        <begin position="782"/>
        <end position="802"/>
    </location>
</feature>
<evidence type="ECO:0000256" key="2">
    <source>
        <dbReference type="ARBA" id="ARBA00004687"/>
    </source>
</evidence>
<dbReference type="InterPro" id="IPR002591">
    <property type="entry name" value="Phosphodiest/P_Trfase"/>
</dbReference>
<keyword evidence="8 11" id="KW-1133">Transmembrane helix</keyword>
<accession>A0A8H7PUU7</accession>
<keyword evidence="4" id="KW-0337">GPI-anchor biosynthesis</keyword>
<evidence type="ECO:0000256" key="4">
    <source>
        <dbReference type="ARBA" id="ARBA00022502"/>
    </source>
</evidence>
<evidence type="ECO:0000313" key="12">
    <source>
        <dbReference type="EMBL" id="KAG2180165.1"/>
    </source>
</evidence>
<keyword evidence="7" id="KW-0256">Endoplasmic reticulum</keyword>
<dbReference type="Proteomes" id="UP000654370">
    <property type="component" value="Unassembled WGS sequence"/>
</dbReference>
<feature type="transmembrane region" description="Helical" evidence="11">
    <location>
        <begin position="530"/>
        <end position="557"/>
    </location>
</feature>
<feature type="transmembrane region" description="Helical" evidence="11">
    <location>
        <begin position="1088"/>
        <end position="1109"/>
    </location>
</feature>
<dbReference type="EMBL" id="JAEPQZ010000006">
    <property type="protein sequence ID" value="KAG2180165.1"/>
    <property type="molecule type" value="Genomic_DNA"/>
</dbReference>
<feature type="transmembrane region" description="Helical" evidence="11">
    <location>
        <begin position="823"/>
        <end position="841"/>
    </location>
</feature>
<organism evidence="12 13">
    <name type="scientific">Mortierella isabellina</name>
    <name type="common">Filamentous fungus</name>
    <name type="synonym">Umbelopsis isabellina</name>
    <dbReference type="NCBI Taxonomy" id="91625"/>
    <lineage>
        <taxon>Eukaryota</taxon>
        <taxon>Fungi</taxon>
        <taxon>Fungi incertae sedis</taxon>
        <taxon>Mucoromycota</taxon>
        <taxon>Mucoromycotina</taxon>
        <taxon>Umbelopsidomycetes</taxon>
        <taxon>Umbelopsidales</taxon>
        <taxon>Umbelopsidaceae</taxon>
        <taxon>Umbelopsis</taxon>
    </lineage>
</organism>
<dbReference type="Gene3D" id="3.40.720.10">
    <property type="entry name" value="Alkaline Phosphatase, subunit A"/>
    <property type="match status" value="1"/>
</dbReference>
<keyword evidence="5" id="KW-0808">Transferase</keyword>
<feature type="transmembrane region" description="Helical" evidence="11">
    <location>
        <begin position="1010"/>
        <end position="1036"/>
    </location>
</feature>
<feature type="transmembrane region" description="Helical" evidence="11">
    <location>
        <begin position="725"/>
        <end position="745"/>
    </location>
</feature>
<feature type="transmembrane region" description="Helical" evidence="11">
    <location>
        <begin position="661"/>
        <end position="682"/>
    </location>
</feature>
<reference evidence="12" key="1">
    <citation type="submission" date="2020-12" db="EMBL/GenBank/DDBJ databases">
        <title>Metabolic potential, ecology and presence of endohyphal bacteria is reflected in genomic diversity of Mucoromycotina.</title>
        <authorList>
            <person name="Muszewska A."/>
            <person name="Okrasinska A."/>
            <person name="Steczkiewicz K."/>
            <person name="Drgas O."/>
            <person name="Orlowska M."/>
            <person name="Perlinska-Lenart U."/>
            <person name="Aleksandrzak-Piekarczyk T."/>
            <person name="Szatraj K."/>
            <person name="Zielenkiewicz U."/>
            <person name="Pilsyk S."/>
            <person name="Malc E."/>
            <person name="Mieczkowski P."/>
            <person name="Kruszewska J.S."/>
            <person name="Biernat P."/>
            <person name="Pawlowska J."/>
        </authorList>
    </citation>
    <scope>NUCLEOTIDE SEQUENCE</scope>
    <source>
        <strain evidence="12">WA0000067209</strain>
    </source>
</reference>
<gene>
    <name evidence="12" type="ORF">INT43_003954</name>
</gene>
<name>A0A8H7PUU7_MORIS</name>
<evidence type="ECO:0000313" key="13">
    <source>
        <dbReference type="Proteomes" id="UP000654370"/>
    </source>
</evidence>
<feature type="transmembrane region" description="Helical" evidence="11">
    <location>
        <begin position="694"/>
        <end position="713"/>
    </location>
</feature>
<feature type="transmembrane region" description="Helical" evidence="11">
    <location>
        <begin position="619"/>
        <end position="640"/>
    </location>
</feature>
<dbReference type="UniPathway" id="UPA00196"/>
<comment type="similarity">
    <text evidence="3">Belongs to the PIGG/PIGN/PIGO family. PIGO subfamily.</text>
</comment>
<evidence type="ECO:0000256" key="9">
    <source>
        <dbReference type="ARBA" id="ARBA00023136"/>
    </source>
</evidence>
<evidence type="ECO:0000256" key="11">
    <source>
        <dbReference type="SAM" id="Phobius"/>
    </source>
</evidence>
<dbReference type="PANTHER" id="PTHR23071:SF1">
    <property type="entry name" value="GPI ETHANOLAMINE PHOSPHATE TRANSFERASE 3"/>
    <property type="match status" value="1"/>
</dbReference>
<feature type="transmembrane region" description="Helical" evidence="11">
    <location>
        <begin position="577"/>
        <end position="594"/>
    </location>
</feature>
<evidence type="ECO:0000256" key="7">
    <source>
        <dbReference type="ARBA" id="ARBA00022824"/>
    </source>
</evidence>
<feature type="transmembrane region" description="Helical" evidence="11">
    <location>
        <begin position="1048"/>
        <end position="1073"/>
    </location>
</feature>
<dbReference type="GO" id="GO:0005789">
    <property type="term" value="C:endoplasmic reticulum membrane"/>
    <property type="evidence" value="ECO:0007669"/>
    <property type="project" value="UniProtKB-SubCell"/>
</dbReference>
<dbReference type="GO" id="GO:0006506">
    <property type="term" value="P:GPI anchor biosynthetic process"/>
    <property type="evidence" value="ECO:0007669"/>
    <property type="project" value="UniProtKB-UniPathway"/>
</dbReference>
<comment type="caution">
    <text evidence="12">The sequence shown here is derived from an EMBL/GenBank/DDBJ whole genome shotgun (WGS) entry which is preliminary data.</text>
</comment>
<evidence type="ECO:0000256" key="8">
    <source>
        <dbReference type="ARBA" id="ARBA00022989"/>
    </source>
</evidence>
<protein>
    <recommendedName>
        <fullName evidence="14">GPI ethanolamine phosphate transferase 3</fullName>
    </recommendedName>
</protein>
<evidence type="ECO:0008006" key="14">
    <source>
        <dbReference type="Google" id="ProtNLM"/>
    </source>
</evidence>
<comment type="pathway">
    <text evidence="2">Glycolipid biosynthesis; glycosylphosphatidylinositol-anchor biosynthesis.</text>
</comment>
<dbReference type="SUPFAM" id="SSF53649">
    <property type="entry name" value="Alkaline phosphatase-like"/>
    <property type="match status" value="1"/>
</dbReference>
<feature type="transmembrane region" description="Helical" evidence="11">
    <location>
        <begin position="12"/>
        <end position="33"/>
    </location>
</feature>
<dbReference type="GO" id="GO:0051377">
    <property type="term" value="F:mannose-ethanolamine phosphotransferase activity"/>
    <property type="evidence" value="ECO:0007669"/>
    <property type="project" value="InterPro"/>
</dbReference>
<proteinExistence type="inferred from homology"/>
<dbReference type="InterPro" id="IPR037675">
    <property type="entry name" value="PIG-O_N"/>
</dbReference>
<dbReference type="InterPro" id="IPR017850">
    <property type="entry name" value="Alkaline_phosphatase_core_sf"/>
</dbReference>
<evidence type="ECO:0000256" key="6">
    <source>
        <dbReference type="ARBA" id="ARBA00022692"/>
    </source>
</evidence>
<keyword evidence="6 11" id="KW-0812">Transmembrane</keyword>
<evidence type="ECO:0000256" key="10">
    <source>
        <dbReference type="ARBA" id="ARBA00023180"/>
    </source>
</evidence>
<dbReference type="PANTHER" id="PTHR23071">
    <property type="entry name" value="PHOSPHATIDYLINOSITOL GLYCAN"/>
    <property type="match status" value="1"/>
</dbReference>
<evidence type="ECO:0000256" key="1">
    <source>
        <dbReference type="ARBA" id="ARBA00004477"/>
    </source>
</evidence>
<dbReference type="Pfam" id="PF01663">
    <property type="entry name" value="Phosphodiest"/>
    <property type="match status" value="1"/>
</dbReference>
<keyword evidence="13" id="KW-1185">Reference proteome</keyword>
<dbReference type="OrthoDB" id="272139at2759"/>
<dbReference type="AlphaFoldDB" id="A0A8H7PUU7"/>
<keyword evidence="10" id="KW-0325">Glycoprotein</keyword>
<sequence>MNASSRWPFSIFLLWAALTYSIGLYLFLSGFLLTRQTLHVENTASKPWTRFPLNIQNGSHTTEVTLNELFQSNNISAIYQPPFKKAVVVLIDALRFDFMPRLSPRASDQYYTNRLTVIQELMDDRPESSLLFQFRADPPTTTMQRLKALMTGSLPTFIDAGSNFASSEISEDHLLKHIARRFPNTYFFGDDTWTLLFGNVLNDTSKVFPFDSFKVFDLDTVDHGIIDKVFPLLEGSKDKRRANQQKGILDMSTEPSDWDFIITHFLGVDHCGHTFKPSHPTLAAKLDEMNAMLKRLIQYIDEDTLLVLLGDHGMSEQGDHGGESIEEVMSGVFLHSKRQLTIGLETDGQGNNYDYQNLFSKINHRRAKILDYDLPSISARLYYDATEYPIVSQINLVPTLSYLFGTPIPFGNLGSLIPDLLIPSGSGNITRNLLYFIQQFRINALQIFNYLQMYSKSGKHSGFADSALEPMYTTLYTADDRLSKLLADETFKNGLAGEENESDELILQLEEILMLYDEFLMVTLKYCKQIWAQFDVGCLLVGSAILIMGLTISLVLFFRRSAVSEFHYVLKSRAVKICTLSGVLVGVILSWLITEATDNESGYWHSYVGQYGLFEKMGFLGWLLTFAAISNLAGMTFALYQTISKNARYFRQEPQPAVTKTWPCSIELFLILAAAFVHALTLGSNSYIVFEDSVVRFMISSWCLYWLFISVAVSQPSIASALKSLELWCPLLVLIFVRISAMTGLCREEQQPSCSYIHSGLLTFSVKNSVSAHTNLQTIQNWLLVIYTIGFLFIGSVVANFLPKVYTKLCCRQEDKSTTSTKILKMLYGTSIFATLLRYVYVICENASSTEYVVAITEAFILGWLGLESNQPTHWLRFVIRLFQLYVPWLIYFVSVLLILTAVYGACAAKDMKALNRSAWTSTIGASLLLAILQRPIGGMIILCWPLVLQLLTPNPEGVGCMKTLVARLVIVHFLGEHLFFVSGHQAIITAIHWDTAYIGFEEMHTAANALLVILATLTGFIISWSSALVIVCEALSTKLEWRTRKSIYHGTIMLILLFNFIPTSFSSIFIFILRRHLMTWKIFAPRFLLQCILLAGSGLYLMVIDQLFGGSLFNLQSLENGKNL</sequence>
<dbReference type="CDD" id="cd16023">
    <property type="entry name" value="GPI_EPT_3"/>
    <property type="match status" value="1"/>
</dbReference>
<feature type="transmembrane region" description="Helical" evidence="11">
    <location>
        <begin position="928"/>
        <end position="948"/>
    </location>
</feature>
<comment type="subcellular location">
    <subcellularLocation>
        <location evidence="1">Endoplasmic reticulum membrane</location>
        <topology evidence="1">Multi-pass membrane protein</topology>
    </subcellularLocation>
</comment>
<keyword evidence="9 11" id="KW-0472">Membrane</keyword>
<dbReference type="InterPro" id="IPR039524">
    <property type="entry name" value="PIGO/GPI13"/>
</dbReference>
<feature type="transmembrane region" description="Helical" evidence="11">
    <location>
        <begin position="886"/>
        <end position="907"/>
    </location>
</feature>